<dbReference type="Gene3D" id="3.40.50.2000">
    <property type="entry name" value="Glycogen Phosphorylase B"/>
    <property type="match status" value="2"/>
</dbReference>
<proteinExistence type="predicted"/>
<dbReference type="PANTHER" id="PTHR46401:SF2">
    <property type="entry name" value="GLYCOSYLTRANSFERASE WBBK-RELATED"/>
    <property type="match status" value="1"/>
</dbReference>
<gene>
    <name evidence="3" type="ORF">B9J98_04485</name>
</gene>
<keyword evidence="1" id="KW-0808">Transferase</keyword>
<evidence type="ECO:0000259" key="2">
    <source>
        <dbReference type="Pfam" id="PF00534"/>
    </source>
</evidence>
<evidence type="ECO:0000256" key="1">
    <source>
        <dbReference type="ARBA" id="ARBA00022679"/>
    </source>
</evidence>
<reference evidence="3 4" key="1">
    <citation type="submission" date="2017-04" db="EMBL/GenBank/DDBJ databases">
        <title>Draft Aigarchaeota genome from a New Zealand hot spring.</title>
        <authorList>
            <person name="Reysenbach A.-L."/>
            <person name="Donaho J.A."/>
            <person name="Gerhart J."/>
            <person name="Kelley J.F."/>
            <person name="Kouba K."/>
            <person name="Podar M."/>
            <person name="Stott M."/>
        </authorList>
    </citation>
    <scope>NUCLEOTIDE SEQUENCE [LARGE SCALE GENOMIC DNA]</scope>
    <source>
        <strain evidence="3">NZ13_MG1</strain>
    </source>
</reference>
<accession>A0A2R7Y5I7</accession>
<dbReference type="SUPFAM" id="SSF53756">
    <property type="entry name" value="UDP-Glycosyltransferase/glycogen phosphorylase"/>
    <property type="match status" value="1"/>
</dbReference>
<name>A0A2R7Y5I7_9ARCH</name>
<dbReference type="EMBL" id="NDWU01000009">
    <property type="protein sequence ID" value="PUA32112.1"/>
    <property type="molecule type" value="Genomic_DNA"/>
</dbReference>
<dbReference type="CDD" id="cd03801">
    <property type="entry name" value="GT4_PimA-like"/>
    <property type="match status" value="1"/>
</dbReference>
<evidence type="ECO:0000313" key="4">
    <source>
        <dbReference type="Proteomes" id="UP000244066"/>
    </source>
</evidence>
<evidence type="ECO:0000313" key="3">
    <source>
        <dbReference type="EMBL" id="PUA32112.1"/>
    </source>
</evidence>
<sequence>MRVAVLMYQTSLTKGQELVALRMTRELRRQGKDAFLLSTPFHDGKRVAWQEQVLRSLRGYVVKEEFGVPVIRMDGYLSTWPPRRIMLRDAQSTFRHIVEDMGIECFIAHSTLWNGPEELARFKLWNDMMLREGLRSKRLIACFMPHYQPPSPIHYAPIERLYREAWNSTVFPVLFRTMDLVLCTTPVEVDQMVELGAEAGKCHLYPGGVDEEAFKNLGRTDVHSRFNIPEGAKIISFIGTVERRKNPAAIAKIAANLLDRKDIVFVVAGLPSDQADALTKATRALPNFKYVGEVSEDEKVSLIKASYANIIMSRMEALGITQLEFMYAGKPVITSAVGGQRWLVRDGIDGIHVNGPEDIKGATEAVLRLVDNEELAREMGKNAAKRASEFTLSRITKSLIERLESL</sequence>
<organism evidence="3 4">
    <name type="scientific">Candidatus Terraquivivens tikiterensis</name>
    <dbReference type="NCBI Taxonomy" id="1980982"/>
    <lineage>
        <taxon>Archaea</taxon>
        <taxon>Nitrososphaerota</taxon>
        <taxon>Candidatus Wolframiiraptoraceae</taxon>
        <taxon>Candidatus Terraquivivens</taxon>
    </lineage>
</organism>
<dbReference type="InterPro" id="IPR001296">
    <property type="entry name" value="Glyco_trans_1"/>
</dbReference>
<dbReference type="PANTHER" id="PTHR46401">
    <property type="entry name" value="GLYCOSYLTRANSFERASE WBBK-RELATED"/>
    <property type="match status" value="1"/>
</dbReference>
<feature type="domain" description="Glycosyl transferase family 1" evidence="2">
    <location>
        <begin position="222"/>
        <end position="386"/>
    </location>
</feature>
<dbReference type="Pfam" id="PF00534">
    <property type="entry name" value="Glycos_transf_1"/>
    <property type="match status" value="1"/>
</dbReference>
<dbReference type="AlphaFoldDB" id="A0A2R7Y5I7"/>
<dbReference type="Proteomes" id="UP000244066">
    <property type="component" value="Unassembled WGS sequence"/>
</dbReference>
<protein>
    <recommendedName>
        <fullName evidence="2">Glycosyl transferase family 1 domain-containing protein</fullName>
    </recommendedName>
</protein>
<comment type="caution">
    <text evidence="3">The sequence shown here is derived from an EMBL/GenBank/DDBJ whole genome shotgun (WGS) entry which is preliminary data.</text>
</comment>
<dbReference type="GO" id="GO:0016757">
    <property type="term" value="F:glycosyltransferase activity"/>
    <property type="evidence" value="ECO:0007669"/>
    <property type="project" value="InterPro"/>
</dbReference>